<accession>A0A223D608</accession>
<evidence type="ECO:0000313" key="3">
    <source>
        <dbReference type="EMBL" id="ASS76985.1"/>
    </source>
</evidence>
<dbReference type="Pfam" id="PF04203">
    <property type="entry name" value="Sortase"/>
    <property type="match status" value="1"/>
</dbReference>
<dbReference type="EMBL" id="CP022657">
    <property type="protein sequence ID" value="ASS76985.1"/>
    <property type="molecule type" value="Genomic_DNA"/>
</dbReference>
<dbReference type="InterPro" id="IPR041999">
    <property type="entry name" value="Sortase_D_1"/>
</dbReference>
<dbReference type="SUPFAM" id="SSF63817">
    <property type="entry name" value="Sortase"/>
    <property type="match status" value="1"/>
</dbReference>
<evidence type="ECO:0000256" key="1">
    <source>
        <dbReference type="ARBA" id="ARBA00022801"/>
    </source>
</evidence>
<dbReference type="InterPro" id="IPR005754">
    <property type="entry name" value="Sortase"/>
</dbReference>
<dbReference type="Proteomes" id="UP000214688">
    <property type="component" value="Chromosome"/>
</dbReference>
<organism evidence="3 4">
    <name type="scientific">Tumebacillus algifaecis</name>
    <dbReference type="NCBI Taxonomy" id="1214604"/>
    <lineage>
        <taxon>Bacteria</taxon>
        <taxon>Bacillati</taxon>
        <taxon>Bacillota</taxon>
        <taxon>Bacilli</taxon>
        <taxon>Bacillales</taxon>
        <taxon>Alicyclobacillaceae</taxon>
        <taxon>Tumebacillus</taxon>
    </lineage>
</organism>
<dbReference type="GO" id="GO:0016787">
    <property type="term" value="F:hydrolase activity"/>
    <property type="evidence" value="ECO:0007669"/>
    <property type="project" value="UniProtKB-KW"/>
</dbReference>
<name>A0A223D608_9BACL</name>
<evidence type="ECO:0000313" key="4">
    <source>
        <dbReference type="Proteomes" id="UP000214688"/>
    </source>
</evidence>
<feature type="active site" description="Proton donor/acceptor" evidence="2">
    <location>
        <position position="126"/>
    </location>
</feature>
<gene>
    <name evidence="3" type="ORF">CIG75_20165</name>
</gene>
<dbReference type="InterPro" id="IPR023365">
    <property type="entry name" value="Sortase_dom-sf"/>
</dbReference>
<evidence type="ECO:0008006" key="5">
    <source>
        <dbReference type="Google" id="ProtNLM"/>
    </source>
</evidence>
<keyword evidence="1" id="KW-0378">Hydrolase</keyword>
<dbReference type="NCBIfam" id="TIGR01076">
    <property type="entry name" value="sortase_fam"/>
    <property type="match status" value="1"/>
</dbReference>
<dbReference type="Gene3D" id="2.40.260.10">
    <property type="entry name" value="Sortase"/>
    <property type="match status" value="1"/>
</dbReference>
<reference evidence="3 4" key="1">
    <citation type="journal article" date="2015" name="Int. J. Syst. Evol. Microbiol.">
        <title>Tumebacillus algifaecis sp. nov., isolated from decomposing algal scum.</title>
        <authorList>
            <person name="Wu Y.F."/>
            <person name="Zhang B."/>
            <person name="Xing P."/>
            <person name="Wu Q.L."/>
            <person name="Liu S.J."/>
        </authorList>
    </citation>
    <scope>NUCLEOTIDE SEQUENCE [LARGE SCALE GENOMIC DNA]</scope>
    <source>
        <strain evidence="3 4">THMBR28</strain>
    </source>
</reference>
<proteinExistence type="predicted"/>
<protein>
    <recommendedName>
        <fullName evidence="5">Class D sortase</fullName>
    </recommendedName>
</protein>
<dbReference type="AlphaFoldDB" id="A0A223D608"/>
<sequence length="205" mass="21633">MRSKKVLTVTGLLVMLAGLVWLSQIPFFFLRSDAVGGELLAEALDTVSGVPREVAQTPPASTTVGQEVGSGADSTTSPLGVLHIPALELTAPIVEGTEEEQISVAVGHLTGSAKLGTAGTALLAAHNATWFRHLDRLQRGDTVRVSTAEGTFSYEVTAARVVHVRDGVFALNETGLVLESCYPLDALRATDYRYLVYATAKKPGA</sequence>
<dbReference type="CDD" id="cd05828">
    <property type="entry name" value="Sortase_D_1"/>
    <property type="match status" value="1"/>
</dbReference>
<dbReference type="RefSeq" id="WP_094238209.1">
    <property type="nucleotide sequence ID" value="NZ_CP022657.1"/>
</dbReference>
<feature type="active site" description="Acyl-thioester intermediate" evidence="2">
    <location>
        <position position="181"/>
    </location>
</feature>
<dbReference type="KEGG" id="tab:CIG75_20165"/>
<keyword evidence="4" id="KW-1185">Reference proteome</keyword>
<evidence type="ECO:0000256" key="2">
    <source>
        <dbReference type="PIRSR" id="PIRSR605754-1"/>
    </source>
</evidence>
<dbReference type="OrthoDB" id="165822at2"/>